<keyword evidence="4" id="KW-1185">Reference proteome</keyword>
<dbReference type="InterPro" id="IPR001492">
    <property type="entry name" value="Flagellin"/>
</dbReference>
<dbReference type="Gene3D" id="1.20.1330.10">
    <property type="entry name" value="f41 fragment of flagellin, N-terminal domain"/>
    <property type="match status" value="2"/>
</dbReference>
<dbReference type="EMBL" id="JAEAOA010002069">
    <property type="protein sequence ID" value="KAK3584227.1"/>
    <property type="molecule type" value="Genomic_DNA"/>
</dbReference>
<evidence type="ECO:0000256" key="1">
    <source>
        <dbReference type="SAM" id="MobiDB-lite"/>
    </source>
</evidence>
<gene>
    <name evidence="3" type="ORF">CHS0354_035308</name>
</gene>
<organism evidence="3 4">
    <name type="scientific">Potamilus streckersoni</name>
    <dbReference type="NCBI Taxonomy" id="2493646"/>
    <lineage>
        <taxon>Eukaryota</taxon>
        <taxon>Metazoa</taxon>
        <taxon>Spiralia</taxon>
        <taxon>Lophotrochozoa</taxon>
        <taxon>Mollusca</taxon>
        <taxon>Bivalvia</taxon>
        <taxon>Autobranchia</taxon>
        <taxon>Heteroconchia</taxon>
        <taxon>Palaeoheterodonta</taxon>
        <taxon>Unionida</taxon>
        <taxon>Unionoidea</taxon>
        <taxon>Unionidae</taxon>
        <taxon>Ambleminae</taxon>
        <taxon>Lampsilini</taxon>
        <taxon>Potamilus</taxon>
    </lineage>
</organism>
<comment type="caution">
    <text evidence="3">The sequence shown here is derived from an EMBL/GenBank/DDBJ whole genome shotgun (WGS) entry which is preliminary data.</text>
</comment>
<name>A0AAE0S2J6_9BIVA</name>
<dbReference type="PANTHER" id="PTHR42792:SF2">
    <property type="entry name" value="FLAGELLIN"/>
    <property type="match status" value="1"/>
</dbReference>
<dbReference type="GO" id="GO:0005198">
    <property type="term" value="F:structural molecule activity"/>
    <property type="evidence" value="ECO:0007669"/>
    <property type="project" value="InterPro"/>
</dbReference>
<reference evidence="3" key="2">
    <citation type="journal article" date="2021" name="Genome Biol. Evol.">
        <title>Developing a high-quality reference genome for a parasitic bivalve with doubly uniparental inheritance (Bivalvia: Unionida).</title>
        <authorList>
            <person name="Smith C.H."/>
        </authorList>
    </citation>
    <scope>NUCLEOTIDE SEQUENCE</scope>
    <source>
        <strain evidence="3">CHS0354</strain>
        <tissue evidence="3">Mantle</tissue>
    </source>
</reference>
<reference evidence="3" key="1">
    <citation type="journal article" date="2021" name="Genome Biol. Evol.">
        <title>A High-Quality Reference Genome for a Parasitic Bivalve with Doubly Uniparental Inheritance (Bivalvia: Unionida).</title>
        <authorList>
            <person name="Smith C.H."/>
        </authorList>
    </citation>
    <scope>NUCLEOTIDE SEQUENCE</scope>
    <source>
        <strain evidence="3">CHS0354</strain>
    </source>
</reference>
<accession>A0AAE0S2J6</accession>
<dbReference type="InterPro" id="IPR001029">
    <property type="entry name" value="Flagellin_N"/>
</dbReference>
<evidence type="ECO:0000259" key="2">
    <source>
        <dbReference type="Pfam" id="PF00669"/>
    </source>
</evidence>
<dbReference type="Proteomes" id="UP001195483">
    <property type="component" value="Unassembled WGS sequence"/>
</dbReference>
<proteinExistence type="predicted"/>
<dbReference type="AlphaFoldDB" id="A0AAE0S2J6"/>
<evidence type="ECO:0000313" key="3">
    <source>
        <dbReference type="EMBL" id="KAK3584227.1"/>
    </source>
</evidence>
<dbReference type="Pfam" id="PF00669">
    <property type="entry name" value="Flagellin_N"/>
    <property type="match status" value="1"/>
</dbReference>
<reference evidence="3" key="3">
    <citation type="submission" date="2023-05" db="EMBL/GenBank/DDBJ databases">
        <authorList>
            <person name="Smith C.H."/>
        </authorList>
    </citation>
    <scope>NUCLEOTIDE SEQUENCE</scope>
    <source>
        <strain evidence="3">CHS0354</strain>
        <tissue evidence="3">Mantle</tissue>
    </source>
</reference>
<dbReference type="SUPFAM" id="SSF64518">
    <property type="entry name" value="Phase 1 flagellin"/>
    <property type="match status" value="1"/>
</dbReference>
<dbReference type="PANTHER" id="PTHR42792">
    <property type="entry name" value="FLAGELLIN"/>
    <property type="match status" value="1"/>
</dbReference>
<evidence type="ECO:0000313" key="4">
    <source>
        <dbReference type="Proteomes" id="UP001195483"/>
    </source>
</evidence>
<protein>
    <recommendedName>
        <fullName evidence="2">Flagellin N-terminal domain-containing protein</fullName>
    </recommendedName>
</protein>
<feature type="region of interest" description="Disordered" evidence="1">
    <location>
        <begin position="1"/>
        <end position="25"/>
    </location>
</feature>
<sequence length="414" mass="45020">MHKLTKLTGDISSGDSIRHTKHNPTRKEISEQLEYSRQSVYQAFENANNTEQVINSAEAGIQDIESLLTGIKQTAIRASNEGANNPAETEAMQIEIEKSIEQIRRIAEFSDYAGKPLLKGTQEVKFWSVSPYFTVVGVEAGHQIEITADAEQAKILSRQTLQKITGSVSISVYMNGKSITHTHNAGEDPGILIDQFNNSFKAQTVPLTASVDEDGRLSFVSQEYGNDIEFKVSADNSAFWGGDSEIITATGKDITGKINGEDAPGKGRIMYAKPGTPEDGLEVLFNGSVNKDEPPDYPLTGAVGIQNAALGFQLGTSTDAHIKFNFKNFIPEALGHHTENPKGFETLADIKVTDFDSAQSSLLVIEKAIGEVALKRAEMGAFKRHIVDTSASQSLKRMKMTHAPTAQYAIPTTP</sequence>
<feature type="domain" description="Flagellin N-terminal" evidence="2">
    <location>
        <begin position="3"/>
        <end position="122"/>
    </location>
</feature>